<dbReference type="EMBL" id="JBBPBF010000005">
    <property type="protein sequence ID" value="KAK7613898.1"/>
    <property type="molecule type" value="Genomic_DNA"/>
</dbReference>
<protein>
    <submittedName>
        <fullName evidence="3">Uncharacterized protein</fullName>
    </submittedName>
</protein>
<feature type="compositionally biased region" description="Basic residues" evidence="1">
    <location>
        <begin position="211"/>
        <end position="221"/>
    </location>
</feature>
<keyword evidence="4" id="KW-1185">Reference proteome</keyword>
<reference evidence="3 4" key="1">
    <citation type="submission" date="2024-04" db="EMBL/GenBank/DDBJ databases">
        <title>Phyllosticta paracitricarpa is synonymous to the EU quarantine fungus P. citricarpa based on phylogenomic analyses.</title>
        <authorList>
            <consortium name="Lawrence Berkeley National Laboratory"/>
            <person name="Van ingen-buijs V.A."/>
            <person name="Van westerhoven A.C."/>
            <person name="Haridas S."/>
            <person name="Skiadas P."/>
            <person name="Martin F."/>
            <person name="Groenewald J.Z."/>
            <person name="Crous P.W."/>
            <person name="Seidl M.F."/>
        </authorList>
    </citation>
    <scope>NUCLEOTIDE SEQUENCE [LARGE SCALE GENOMIC DNA]</scope>
    <source>
        <strain evidence="3 4">CBS 141358</strain>
    </source>
</reference>
<evidence type="ECO:0000313" key="3">
    <source>
        <dbReference type="EMBL" id="KAK7613898.1"/>
    </source>
</evidence>
<dbReference type="Proteomes" id="UP001367316">
    <property type="component" value="Unassembled WGS sequence"/>
</dbReference>
<proteinExistence type="predicted"/>
<sequence length="239" mass="27210">MLMHCQSHPKSNTRRIFFNSSCSAYASLDRAKTENSSMTMAVAVAVAAATWRWSWHWQNFDIHAHLYLSFPLLIFRLIADGAVWIWLLLDGWLGMGWYLGSFEAQGTHSVASFLHAFNSTFFCRQTYLPTYLPTALAHSSSSSSSFLFPSRLFSLPEDPVCLDEQQDGKGGVACQSKEQSTEKKKKRFQSHKREREREKSRQQSKTDSKQPSHRRRPHIPSRKLCADKMIGCGLCAAKV</sequence>
<organism evidence="3 4">
    <name type="scientific">Phyllosticta paracitricarpa</name>
    <dbReference type="NCBI Taxonomy" id="2016321"/>
    <lineage>
        <taxon>Eukaryota</taxon>
        <taxon>Fungi</taxon>
        <taxon>Dikarya</taxon>
        <taxon>Ascomycota</taxon>
        <taxon>Pezizomycotina</taxon>
        <taxon>Dothideomycetes</taxon>
        <taxon>Dothideomycetes incertae sedis</taxon>
        <taxon>Botryosphaeriales</taxon>
        <taxon>Phyllostictaceae</taxon>
        <taxon>Phyllosticta</taxon>
    </lineage>
</organism>
<name>A0ABR1NFC8_9PEZI</name>
<evidence type="ECO:0000256" key="2">
    <source>
        <dbReference type="SAM" id="Phobius"/>
    </source>
</evidence>
<feature type="compositionally biased region" description="Basic and acidic residues" evidence="1">
    <location>
        <begin position="191"/>
        <end position="210"/>
    </location>
</feature>
<keyword evidence="2" id="KW-1133">Transmembrane helix</keyword>
<evidence type="ECO:0000256" key="1">
    <source>
        <dbReference type="SAM" id="MobiDB-lite"/>
    </source>
</evidence>
<feature type="region of interest" description="Disordered" evidence="1">
    <location>
        <begin position="166"/>
        <end position="222"/>
    </location>
</feature>
<accession>A0ABR1NFC8</accession>
<feature type="transmembrane region" description="Helical" evidence="2">
    <location>
        <begin position="66"/>
        <end position="89"/>
    </location>
</feature>
<evidence type="ECO:0000313" key="4">
    <source>
        <dbReference type="Proteomes" id="UP001367316"/>
    </source>
</evidence>
<comment type="caution">
    <text evidence="3">The sequence shown here is derived from an EMBL/GenBank/DDBJ whole genome shotgun (WGS) entry which is preliminary data.</text>
</comment>
<gene>
    <name evidence="3" type="ORF">JOL62DRAFT_346741</name>
</gene>
<keyword evidence="2" id="KW-0472">Membrane</keyword>
<keyword evidence="2" id="KW-0812">Transmembrane</keyword>